<dbReference type="PANTHER" id="PTHR13179">
    <property type="entry name" value="DEP DOMAIN CONTAINING PROTEIN 5"/>
    <property type="match status" value="1"/>
</dbReference>
<feature type="compositionally biased region" description="Polar residues" evidence="1">
    <location>
        <begin position="387"/>
        <end position="396"/>
    </location>
</feature>
<feature type="compositionally biased region" description="Low complexity" evidence="1">
    <location>
        <begin position="1110"/>
        <end position="1119"/>
    </location>
</feature>
<feature type="region of interest" description="Disordered" evidence="1">
    <location>
        <begin position="617"/>
        <end position="642"/>
    </location>
</feature>
<dbReference type="AlphaFoldDB" id="A0A7S3K2H2"/>
<evidence type="ECO:0000256" key="1">
    <source>
        <dbReference type="SAM" id="MobiDB-lite"/>
    </source>
</evidence>
<gene>
    <name evidence="2" type="ORF">ALAG00032_LOCUS11662</name>
</gene>
<reference evidence="2" key="1">
    <citation type="submission" date="2021-01" db="EMBL/GenBank/DDBJ databases">
        <authorList>
            <person name="Corre E."/>
            <person name="Pelletier E."/>
            <person name="Niang G."/>
            <person name="Scheremetjew M."/>
            <person name="Finn R."/>
            <person name="Kale V."/>
            <person name="Holt S."/>
            <person name="Cochrane G."/>
            <person name="Meng A."/>
            <person name="Brown T."/>
            <person name="Cohen L."/>
        </authorList>
    </citation>
    <scope>NUCLEOTIDE SEQUENCE</scope>
    <source>
        <strain evidence="2">CCMP1510</strain>
    </source>
</reference>
<dbReference type="GO" id="GO:1990130">
    <property type="term" value="C:GATOR1 complex"/>
    <property type="evidence" value="ECO:0007669"/>
    <property type="project" value="TreeGrafter"/>
</dbReference>
<feature type="compositionally biased region" description="Polar residues" evidence="1">
    <location>
        <begin position="1165"/>
        <end position="1189"/>
    </location>
</feature>
<dbReference type="GO" id="GO:0005096">
    <property type="term" value="F:GTPase activator activity"/>
    <property type="evidence" value="ECO:0007669"/>
    <property type="project" value="InterPro"/>
</dbReference>
<protein>
    <submittedName>
        <fullName evidence="2">Uncharacterized protein</fullName>
    </submittedName>
</protein>
<dbReference type="GO" id="GO:0010508">
    <property type="term" value="P:positive regulation of autophagy"/>
    <property type="evidence" value="ECO:0007669"/>
    <property type="project" value="TreeGrafter"/>
</dbReference>
<accession>A0A7S3K2H2</accession>
<evidence type="ECO:0000313" key="2">
    <source>
        <dbReference type="EMBL" id="CAE0370882.1"/>
    </source>
</evidence>
<dbReference type="InterPro" id="IPR027244">
    <property type="entry name" value="IML1"/>
</dbReference>
<dbReference type="EMBL" id="HBIJ01017580">
    <property type="protein sequence ID" value="CAE0370882.1"/>
    <property type="molecule type" value="Transcribed_RNA"/>
</dbReference>
<name>A0A7S3K2H2_9STRA</name>
<sequence length="1226" mass="135195">MLPLPQQRSPVITSSAGLTFLGGLVHRPTSLPSPLPTQEIMIGTTSPATQNKSTDNAQRPRGGELLDAALRRFDATPRLIPEFCQNINDNNNQQSPGTHWQPSVLIGSLSSRETHEPLTTQWYDIDNAVAENATSSPSDVPGGKGTGFLATAAAAGITGRLPVGGSHHAFKHIAPPVVEESKFESLDDETGGSKNRSEGDIPNEDSSQLVSSVDSDFLSDDEADLPYRPPLKRPNWGTIAMASSPDMLARESRYGSVPSSDIKQDSQLPSTVLLSKEFEAHDKNAFVDHRPQLQLFEPRSEFIDTMIRRSSMTRASPPGSNIQPPPVIYGSSLGALPSPALGQLSNRAAVSSTTRLSSMGTNSNQTIRRISDLDRGSHKKFLGSGSGDTSKQASKRTYSLLHGQVAASTTSNKVPDLCGISASGGIEDSSGPLAFDTPKHRQFVNPFKREDEEEILRERSHNRRRWSHVFPQGEEEFRTNWSGHGVGPNWKSLTTPAVLPLETDYLSPEFGTRAFKESNHSVLVSEENKHIIFEMVAQRIGGDYQIVKIENKIQNDLSAGFKSSTTRIEDGSIPQGNTVATSDAAIANISSRFRALQNRQIPLLGGRKREISNGLTHLKLSGRPPQSRLGGPDTSHGAAPSSPPGYALYTLSMGHRIQTFTYDAAQAKINVRSFRSRYDNDDPDNRFEYQYRLWLSAHDGYDHGEGRLDVEREASTISAFEPIPRTRRKQGTYIRRMQTFLKFPSPETNWNMLDQVISGYMRPSDTLSSVKFRRILFVVIPPKITSEAEAADYNTRIHRFQQLLDSKRASSESAGTLDIETPRQDTESSFVSTNSTQSGEKRSRKKNDVFKKRHLQITLENSRWRDEWLALESDAFVDSKRCWRFSIHWLLCSGWVVEEFLTSLSRKAKQYKLQLCQVPEYSLQLDIHPFLAPATAVVASKPRLVALLKRALVKHMGFVFDSITAIKHVSQRPGISPPDIPIQQFIHRLGTAFVRVHSDGRFVWIRNRLKSPHASFRIRPLNPDAILVPLRCRAQTLDLILGYCLGPLFCKYLVSIIRYQQKRTGTSISAAERCRLEHAFIDAVDLIADYIEPPVDRDATSMQAIDDDSWASASTTAASRPIPQVSSRRSVSLKIPADHSTTLSRSSSQFVEDDYDDATTGSTVTFSGHNLSSPPQVSSRLSINAGGTNSVNSSQPAAPQSSVQQQSATASSAGLSSNSAMSLSSV</sequence>
<organism evidence="2">
    <name type="scientific">Aureoumbra lagunensis</name>
    <dbReference type="NCBI Taxonomy" id="44058"/>
    <lineage>
        <taxon>Eukaryota</taxon>
        <taxon>Sar</taxon>
        <taxon>Stramenopiles</taxon>
        <taxon>Ochrophyta</taxon>
        <taxon>Pelagophyceae</taxon>
        <taxon>Pelagomonadales</taxon>
        <taxon>Aureoumbra</taxon>
    </lineage>
</organism>
<feature type="region of interest" description="Disordered" evidence="1">
    <location>
        <begin position="1110"/>
        <end position="1133"/>
    </location>
</feature>
<feature type="compositionally biased region" description="Low complexity" evidence="1">
    <location>
        <begin position="205"/>
        <end position="216"/>
    </location>
</feature>
<feature type="region of interest" description="Disordered" evidence="1">
    <location>
        <begin position="1165"/>
        <end position="1226"/>
    </location>
</feature>
<dbReference type="GO" id="GO:1904262">
    <property type="term" value="P:negative regulation of TORC1 signaling"/>
    <property type="evidence" value="ECO:0007669"/>
    <property type="project" value="TreeGrafter"/>
</dbReference>
<feature type="region of interest" description="Disordered" evidence="1">
    <location>
        <begin position="811"/>
        <end position="847"/>
    </location>
</feature>
<feature type="compositionally biased region" description="Polar residues" evidence="1">
    <location>
        <begin position="827"/>
        <end position="838"/>
    </location>
</feature>
<feature type="region of interest" description="Disordered" evidence="1">
    <location>
        <begin position="180"/>
        <end position="235"/>
    </location>
</feature>
<proteinExistence type="predicted"/>
<dbReference type="PANTHER" id="PTHR13179:SF8">
    <property type="entry name" value="GATOR COMPLEX PROTEIN DEPDC5"/>
    <property type="match status" value="1"/>
</dbReference>
<feature type="compositionally biased region" description="Low complexity" evidence="1">
    <location>
        <begin position="1190"/>
        <end position="1226"/>
    </location>
</feature>
<feature type="region of interest" description="Disordered" evidence="1">
    <location>
        <begin position="374"/>
        <end position="396"/>
    </location>
</feature>